<dbReference type="GO" id="GO:0005938">
    <property type="term" value="C:cell cortex"/>
    <property type="evidence" value="ECO:0007669"/>
    <property type="project" value="UniProtKB-SubCell"/>
</dbReference>
<dbReference type="InterPro" id="IPR019318">
    <property type="entry name" value="Gua_nucleotide_exch_fac_Ric8"/>
</dbReference>
<dbReference type="Pfam" id="PF10165">
    <property type="entry name" value="Ric8"/>
    <property type="match status" value="1"/>
</dbReference>
<comment type="subcellular location">
    <subcellularLocation>
        <location evidence="1">Cytoplasm</location>
        <location evidence="1">Cell cortex</location>
    </subcellularLocation>
</comment>
<dbReference type="PANTHER" id="PTHR12425">
    <property type="entry name" value="SYNEMBRYN"/>
    <property type="match status" value="1"/>
</dbReference>
<keyword evidence="4" id="KW-0344">Guanine-nucleotide releasing factor</keyword>
<accession>A0A2T6ZDW7</accession>
<dbReference type="InterPro" id="IPR008376">
    <property type="entry name" value="Chaperone_Ric-8_A/B"/>
</dbReference>
<evidence type="ECO:0000256" key="2">
    <source>
        <dbReference type="ARBA" id="ARBA00009049"/>
    </source>
</evidence>
<organism evidence="6 7">
    <name type="scientific">Tuber borchii</name>
    <name type="common">White truffle</name>
    <dbReference type="NCBI Taxonomy" id="42251"/>
    <lineage>
        <taxon>Eukaryota</taxon>
        <taxon>Fungi</taxon>
        <taxon>Dikarya</taxon>
        <taxon>Ascomycota</taxon>
        <taxon>Pezizomycotina</taxon>
        <taxon>Pezizomycetes</taxon>
        <taxon>Pezizales</taxon>
        <taxon>Tuberaceae</taxon>
        <taxon>Tuber</taxon>
    </lineage>
</organism>
<dbReference type="SUPFAM" id="SSF48371">
    <property type="entry name" value="ARM repeat"/>
    <property type="match status" value="1"/>
</dbReference>
<comment type="similarity">
    <text evidence="2">Belongs to the synembryn family.</text>
</comment>
<evidence type="ECO:0000313" key="7">
    <source>
        <dbReference type="Proteomes" id="UP000244722"/>
    </source>
</evidence>
<evidence type="ECO:0000313" key="6">
    <source>
        <dbReference type="EMBL" id="PUU73683.1"/>
    </source>
</evidence>
<dbReference type="PANTHER" id="PTHR12425:SF5">
    <property type="entry name" value="SYNEMBRYN"/>
    <property type="match status" value="1"/>
</dbReference>
<gene>
    <name evidence="6" type="ORF">B9Z19DRAFT_1117242</name>
</gene>
<reference evidence="6 7" key="1">
    <citation type="submission" date="2017-04" db="EMBL/GenBank/DDBJ databases">
        <title>Draft genome sequence of Tuber borchii Vittad., a whitish edible truffle.</title>
        <authorList>
            <consortium name="DOE Joint Genome Institute"/>
            <person name="Murat C."/>
            <person name="Kuo A."/>
            <person name="Barry K.W."/>
            <person name="Clum A."/>
            <person name="Dockter R.B."/>
            <person name="Fauchery L."/>
            <person name="Iotti M."/>
            <person name="Kohler A."/>
            <person name="Labutti K."/>
            <person name="Lindquist E.A."/>
            <person name="Lipzen A."/>
            <person name="Ohm R.A."/>
            <person name="Wang M."/>
            <person name="Grigoriev I.V."/>
            <person name="Zambonelli A."/>
            <person name="Martin F.M."/>
        </authorList>
    </citation>
    <scope>NUCLEOTIDE SEQUENCE [LARGE SCALE GENOMIC DNA]</scope>
    <source>
        <strain evidence="6 7">Tbo3840</strain>
    </source>
</reference>
<dbReference type="GO" id="GO:0001965">
    <property type="term" value="F:G-protein alpha-subunit binding"/>
    <property type="evidence" value="ECO:0007669"/>
    <property type="project" value="TreeGrafter"/>
</dbReference>
<keyword evidence="7" id="KW-1185">Reference proteome</keyword>
<keyword evidence="5" id="KW-0143">Chaperone</keyword>
<evidence type="ECO:0000256" key="5">
    <source>
        <dbReference type="ARBA" id="ARBA00023186"/>
    </source>
</evidence>
<evidence type="ECO:0000256" key="3">
    <source>
        <dbReference type="ARBA" id="ARBA00022490"/>
    </source>
</evidence>
<name>A0A2T6ZDW7_TUBBO</name>
<evidence type="ECO:0000256" key="4">
    <source>
        <dbReference type="ARBA" id="ARBA00022658"/>
    </source>
</evidence>
<dbReference type="STRING" id="42251.A0A2T6ZDW7"/>
<dbReference type="GO" id="GO:0005085">
    <property type="term" value="F:guanyl-nucleotide exchange factor activity"/>
    <property type="evidence" value="ECO:0007669"/>
    <property type="project" value="UniProtKB-KW"/>
</dbReference>
<dbReference type="AlphaFoldDB" id="A0A2T6ZDW7"/>
<dbReference type="OrthoDB" id="5585685at2759"/>
<dbReference type="InterPro" id="IPR016024">
    <property type="entry name" value="ARM-type_fold"/>
</dbReference>
<proteinExistence type="inferred from homology"/>
<comment type="caution">
    <text evidence="6">The sequence shown here is derived from an EMBL/GenBank/DDBJ whole genome shotgun (WGS) entry which is preliminary data.</text>
</comment>
<sequence>MATHSSNTSKLSQVQALVDVLKVDLQDHNLSQEKRATTLEELKVFGRDANQSDPIFTKEGIEILCKHAFARTDNKSALEAMRCLANALLIVPETRQIFLELGYAEGAVNRYQNDSLDEEFLAARILFLVTYATADVPKWLEEYKLADYLNDAISRHGKIYSRINKNEQPSALQDMAFTETMKLLFNLTHFAPEKVDLFSRSVPNLFKILYKRTLSSLPLQSPITQLVNALLNLDLSSQAGCVFPSSNSIYNVARLIEILDFSVENPNDNHDNQRNQLFDEAGAPLITLLRKIFEISPDQAKEYMQKRLLPSNEERKNPIGKDGSLASRLLQLSASAAAMNIRQHLASLLFEVSNSNPEEFVRNVGYGYASGLLLSAGVQLPQSALEDLSISSDSSGRVFNPVTGQALDSEPQIKDPFSEMTDEEKEQEAERLFVLFERLKQTGVVDVQNPVEKALHEGRFEELD</sequence>
<evidence type="ECO:0000256" key="1">
    <source>
        <dbReference type="ARBA" id="ARBA00004544"/>
    </source>
</evidence>
<dbReference type="GO" id="GO:0007186">
    <property type="term" value="P:G protein-coupled receptor signaling pathway"/>
    <property type="evidence" value="ECO:0007669"/>
    <property type="project" value="TreeGrafter"/>
</dbReference>
<keyword evidence="3" id="KW-0963">Cytoplasm</keyword>
<dbReference type="PRINTS" id="PR01802">
    <property type="entry name" value="SYNEMBRYN"/>
</dbReference>
<protein>
    <submittedName>
        <fullName evidence="6">Guanine nucleotide exchange factor</fullName>
    </submittedName>
</protein>
<dbReference type="EMBL" id="NESQ01000355">
    <property type="protein sequence ID" value="PUU73683.1"/>
    <property type="molecule type" value="Genomic_DNA"/>
</dbReference>
<dbReference type="Proteomes" id="UP000244722">
    <property type="component" value="Unassembled WGS sequence"/>
</dbReference>